<feature type="domain" description="CheW-like" evidence="13">
    <location>
        <begin position="1773"/>
        <end position="1908"/>
    </location>
</feature>
<dbReference type="GO" id="GO:0004673">
    <property type="term" value="F:protein histidine kinase activity"/>
    <property type="evidence" value="ECO:0007669"/>
    <property type="project" value="UniProtKB-EC"/>
</dbReference>
<dbReference type="CDD" id="cd17546">
    <property type="entry name" value="REC_hyHK_CKI1_RcsC-like"/>
    <property type="match status" value="1"/>
</dbReference>
<evidence type="ECO:0000259" key="12">
    <source>
        <dbReference type="PROSITE" id="PS50110"/>
    </source>
</evidence>
<evidence type="ECO:0000259" key="13">
    <source>
        <dbReference type="PROSITE" id="PS50851"/>
    </source>
</evidence>
<dbReference type="Pfam" id="PF02518">
    <property type="entry name" value="HATPase_c"/>
    <property type="match status" value="1"/>
</dbReference>
<dbReference type="SMART" id="SM01231">
    <property type="entry name" value="H-kinase_dim"/>
    <property type="match status" value="1"/>
</dbReference>
<dbReference type="Gene3D" id="2.30.30.40">
    <property type="entry name" value="SH3 Domains"/>
    <property type="match status" value="1"/>
</dbReference>
<dbReference type="InterPro" id="IPR004105">
    <property type="entry name" value="CheA-like_dim"/>
</dbReference>
<feature type="modified residue" description="Phosphohistidine" evidence="7">
    <location>
        <position position="1329"/>
    </location>
</feature>
<feature type="domain" description="Histidine kinase" evidence="11">
    <location>
        <begin position="1567"/>
        <end position="1771"/>
    </location>
</feature>
<dbReference type="RefSeq" id="WP_316679968.1">
    <property type="nucleotide sequence ID" value="NZ_CATZLL010000001.1"/>
</dbReference>
<dbReference type="PROSITE" id="PS50894">
    <property type="entry name" value="HPT"/>
    <property type="match status" value="3"/>
</dbReference>
<feature type="compositionally biased region" description="Basic and acidic residues" evidence="10">
    <location>
        <begin position="985"/>
        <end position="994"/>
    </location>
</feature>
<feature type="compositionally biased region" description="Low complexity" evidence="10">
    <location>
        <begin position="1"/>
        <end position="16"/>
    </location>
</feature>
<keyword evidence="16" id="KW-1185">Reference proteome</keyword>
<dbReference type="EC" id="2.7.13.3" evidence="2"/>
<feature type="compositionally biased region" description="Low complexity" evidence="10">
    <location>
        <begin position="1031"/>
        <end position="1043"/>
    </location>
</feature>
<dbReference type="Pfam" id="PF01627">
    <property type="entry name" value="Hpt"/>
    <property type="match status" value="3"/>
</dbReference>
<dbReference type="Gene3D" id="3.30.565.10">
    <property type="entry name" value="Histidine kinase-like ATPase, C-terminal domain"/>
    <property type="match status" value="1"/>
</dbReference>
<dbReference type="PROSITE" id="PS50851">
    <property type="entry name" value="CHEW"/>
    <property type="match status" value="1"/>
</dbReference>
<evidence type="ECO:0000256" key="2">
    <source>
        <dbReference type="ARBA" id="ARBA00012438"/>
    </source>
</evidence>
<protein>
    <recommendedName>
        <fullName evidence="2">histidine kinase</fullName>
        <ecNumber evidence="2">2.7.13.3</ecNumber>
    </recommendedName>
</protein>
<dbReference type="InterPro" id="IPR003594">
    <property type="entry name" value="HATPase_dom"/>
</dbReference>
<evidence type="ECO:0000259" key="14">
    <source>
        <dbReference type="PROSITE" id="PS50894"/>
    </source>
</evidence>
<evidence type="ECO:0000256" key="9">
    <source>
        <dbReference type="SAM" id="Coils"/>
    </source>
</evidence>
<organism evidence="15 16">
    <name type="scientific">Ralstonia flaminis</name>
    <dbReference type="NCBI Taxonomy" id="3058597"/>
    <lineage>
        <taxon>Bacteria</taxon>
        <taxon>Pseudomonadati</taxon>
        <taxon>Pseudomonadota</taxon>
        <taxon>Betaproteobacteria</taxon>
        <taxon>Burkholderiales</taxon>
        <taxon>Burkholderiaceae</taxon>
        <taxon>Ralstonia</taxon>
    </lineage>
</organism>
<feature type="coiled-coil region" evidence="9">
    <location>
        <begin position="1472"/>
        <end position="1556"/>
    </location>
</feature>
<keyword evidence="4 15" id="KW-0808">Transferase</keyword>
<keyword evidence="9" id="KW-0175">Coiled coil</keyword>
<evidence type="ECO:0000313" key="15">
    <source>
        <dbReference type="EMBL" id="CAJ0808880.1"/>
    </source>
</evidence>
<evidence type="ECO:0000256" key="8">
    <source>
        <dbReference type="PROSITE-ProRule" id="PRU00169"/>
    </source>
</evidence>
<dbReference type="Pfam" id="PF01584">
    <property type="entry name" value="CheW"/>
    <property type="match status" value="1"/>
</dbReference>
<dbReference type="Proteomes" id="UP001189757">
    <property type="component" value="Unassembled WGS sequence"/>
</dbReference>
<feature type="compositionally biased region" description="Polar residues" evidence="10">
    <location>
        <begin position="1014"/>
        <end position="1029"/>
    </location>
</feature>
<dbReference type="InterPro" id="IPR008207">
    <property type="entry name" value="Sig_transdc_His_kin_Hpt_dom"/>
</dbReference>
<dbReference type="Gene3D" id="3.40.50.2300">
    <property type="match status" value="1"/>
</dbReference>
<reference evidence="15 16" key="1">
    <citation type="submission" date="2023-07" db="EMBL/GenBank/DDBJ databases">
        <authorList>
            <person name="Peeters C."/>
        </authorList>
    </citation>
    <scope>NUCLEOTIDE SEQUENCE [LARGE SCALE GENOMIC DNA]</scope>
    <source>
        <strain evidence="15 16">LMG 18101</strain>
    </source>
</reference>
<evidence type="ECO:0000256" key="3">
    <source>
        <dbReference type="ARBA" id="ARBA00022553"/>
    </source>
</evidence>
<feature type="domain" description="HPt" evidence="14">
    <location>
        <begin position="754"/>
        <end position="868"/>
    </location>
</feature>
<keyword evidence="6" id="KW-0902">Two-component regulatory system</keyword>
<dbReference type="InterPro" id="IPR051315">
    <property type="entry name" value="Bact_Chemotaxis_CheA"/>
</dbReference>
<dbReference type="SMART" id="SM00260">
    <property type="entry name" value="CheW"/>
    <property type="match status" value="1"/>
</dbReference>
<feature type="modified residue" description="Phosphohistidine" evidence="7">
    <location>
        <position position="1134"/>
    </location>
</feature>
<dbReference type="PROSITE" id="PS50110">
    <property type="entry name" value="RESPONSE_REGULATORY"/>
    <property type="match status" value="1"/>
</dbReference>
<dbReference type="SUPFAM" id="SSF50341">
    <property type="entry name" value="CheW-like"/>
    <property type="match status" value="1"/>
</dbReference>
<keyword evidence="5 15" id="KW-0418">Kinase</keyword>
<gene>
    <name evidence="15" type="primary">rcsC_1</name>
    <name evidence="15" type="ORF">LMG18101_00456</name>
</gene>
<dbReference type="EMBL" id="CATZLL010000001">
    <property type="protein sequence ID" value="CAJ0808880.1"/>
    <property type="molecule type" value="Genomic_DNA"/>
</dbReference>
<dbReference type="InterPro" id="IPR001789">
    <property type="entry name" value="Sig_transdc_resp-reg_receiver"/>
</dbReference>
<accession>A0ABN9JE38</accession>
<dbReference type="PANTHER" id="PTHR43395">
    <property type="entry name" value="SENSOR HISTIDINE KINASE CHEA"/>
    <property type="match status" value="1"/>
</dbReference>
<proteinExistence type="predicted"/>
<feature type="modified residue" description="4-aspartylphosphate" evidence="8">
    <location>
        <position position="1995"/>
    </location>
</feature>
<dbReference type="SMART" id="SM00448">
    <property type="entry name" value="REC"/>
    <property type="match status" value="1"/>
</dbReference>
<evidence type="ECO:0000259" key="11">
    <source>
        <dbReference type="PROSITE" id="PS50109"/>
    </source>
</evidence>
<feature type="domain" description="Response regulatory" evidence="12">
    <location>
        <begin position="1946"/>
        <end position="2062"/>
    </location>
</feature>
<dbReference type="SUPFAM" id="SSF47226">
    <property type="entry name" value="Histidine-containing phosphotransfer domain, HPT domain"/>
    <property type="match status" value="4"/>
</dbReference>
<feature type="region of interest" description="Disordered" evidence="10">
    <location>
        <begin position="1"/>
        <end position="24"/>
    </location>
</feature>
<dbReference type="SUPFAM" id="SSF55874">
    <property type="entry name" value="ATPase domain of HSP90 chaperone/DNA topoisomerase II/histidine kinase"/>
    <property type="match status" value="1"/>
</dbReference>
<feature type="region of interest" description="Disordered" evidence="10">
    <location>
        <begin position="985"/>
        <end position="1051"/>
    </location>
</feature>
<dbReference type="PRINTS" id="PR00344">
    <property type="entry name" value="BCTRLSENSOR"/>
</dbReference>
<dbReference type="InterPro" id="IPR058661">
    <property type="entry name" value="FimL_2nd"/>
</dbReference>
<evidence type="ECO:0000256" key="5">
    <source>
        <dbReference type="ARBA" id="ARBA00022777"/>
    </source>
</evidence>
<dbReference type="PROSITE" id="PS50109">
    <property type="entry name" value="HIS_KIN"/>
    <property type="match status" value="1"/>
</dbReference>
<dbReference type="Pfam" id="PF26379">
    <property type="entry name" value="FimL_2nd"/>
    <property type="match status" value="1"/>
</dbReference>
<comment type="caution">
    <text evidence="15">The sequence shown here is derived from an EMBL/GenBank/DDBJ whole genome shotgun (WGS) entry which is preliminary data.</text>
</comment>
<dbReference type="SMART" id="SM00073">
    <property type="entry name" value="HPT"/>
    <property type="match status" value="3"/>
</dbReference>
<dbReference type="SMART" id="SM00387">
    <property type="entry name" value="HATPase_c"/>
    <property type="match status" value="1"/>
</dbReference>
<dbReference type="SUPFAM" id="SSF52172">
    <property type="entry name" value="CheY-like"/>
    <property type="match status" value="1"/>
</dbReference>
<evidence type="ECO:0000256" key="10">
    <source>
        <dbReference type="SAM" id="MobiDB-lite"/>
    </source>
</evidence>
<name>A0ABN9JE38_9RALS</name>
<evidence type="ECO:0000256" key="7">
    <source>
        <dbReference type="PROSITE-ProRule" id="PRU00110"/>
    </source>
</evidence>
<dbReference type="InterPro" id="IPR005467">
    <property type="entry name" value="His_kinase_dom"/>
</dbReference>
<evidence type="ECO:0000256" key="4">
    <source>
        <dbReference type="ARBA" id="ARBA00022679"/>
    </source>
</evidence>
<dbReference type="InterPro" id="IPR004358">
    <property type="entry name" value="Sig_transdc_His_kin-like_C"/>
</dbReference>
<feature type="domain" description="HPt" evidence="14">
    <location>
        <begin position="1282"/>
        <end position="1385"/>
    </location>
</feature>
<dbReference type="PANTHER" id="PTHR43395:SF8">
    <property type="entry name" value="HISTIDINE KINASE"/>
    <property type="match status" value="1"/>
</dbReference>
<evidence type="ECO:0000313" key="16">
    <source>
        <dbReference type="Proteomes" id="UP001189757"/>
    </source>
</evidence>
<sequence>MRHQSSAQPESASPEAVGVSAGGPKFGPKSAVPARDLSALAWVAPNMRAALDDAVREFGEYAADVIANPEVIGARDTTSLRLAGQYLHQAAGALLIVGLRGIEVYCQAAKRLLEAVDAGTVQADAHTLDVFSRAVQALQEYVADLMAGMAEEPLRLFQPYQAVLARLGEERIHPADLWADELRHLPALLLPSRDLPGLARLRRKFELALLTALRAPAPGAEGAQADPAAAAAAYAPLEQLLHGIRALEREPRRAGDDLQRDLWLVLALTFGALRAGLVPADMTAKRLAARVNLLLRQYSHNNVHLPQGLLTDALYLLAGMAYSNAPATPVGDDTLGPDIVACVQAFAIPPTHAPAGALHTRQYYALLPTDATDTLQRVGRTLETLSQQAEPDAEETDAALQTLALHTEALGQPALQDLSQRLAQAHGRDIAPTLQFLSRMLARPWALHGESGDLRSAWFAARCTELAEQVRATQAGDAVPAPAWLSLLADETAQRRTRAEQVRALQTQLASAETHLDAFEREGEQSGGLQEASRLFGYMQGAFATMDAYEAVHATQAAQSTIAALESAGEGAGADRERYLGALAANASGLQGFLDALSAGTELTGTQIDEIVIAGTLTPTERETAWHEFAFDAESGMLARRQTQADAHAAEHAAAADVASPLQSLLDRLLAKHPVDPTDPLAAELRTALQEARDAAAIDDDPARRRRLEEALAQFDAWQVGSAGALERLQVALATPVAAPAEAAPAPAAAARDTQSIDAELLDIFLSEAEEVLAGVRSDLHALHAAAEAGSGGLAAGSDLDLLTQLRRAFHTLKGSGRMVGLTRYGEAAWAIEQVMNVWLAESRVPSHDLAALLTRAESELSTWATAIAQSPQADHPIEPLVAAAERVRHGGPFVWLEAVQETPAPTAEPVAALVEAAEPANDASSLVWEDTPVAHEPEAPIVALETQHAGFDTPSAEPEAPHVESETLPAEFGASNVGYEALHVESETSRAESETPSIESETSHAEFDASHVASGTSQAGFETPNVESGTPPAESETPSVEPETPHTEFETPAHAIDGDAKVIPFPFAQTGAAEEAPHDDGVKVIGPVRVSVALYNVYLQEADDLIRRLGVDFSEWRHEGRTPPSELALRAAHTLQGSSAVVELEPVRQLADALEQVLLNLNSRPVAMHPGDFRLLDQAVERMRGMLHQFAASVWPEADEPLRRGLDELCERVLVRPRLPLEPAPQAFVEIAQAENETAGLADEPVLAQLQQPQDLVQLAPAYHAPVAEPAVGELVRQAPADALDPALLEIFLEEAHVALPELGQHLRAWEAAPQDRAASGLLLRNLHTVKGSARMAGAMTLGQAAHEMESAIESGLRQNRVDDALFRKLYMWFDRIQAHVDALGSGKVLSLDAGLAEAAEAPQAQDETQAVPGTSMLPAVATTTNVDLAGTRSAEADALEVAERQRAMVRVQARALDSLINDAGEVGAARARLESEVDALKTYLSELNDNVARLRSQVREIEIQAETQMESRIADAQAHAEAFDPLEFDRFTRLQELTRMMAESVNDVATVQQNLFRGFDQASLDLETQARLTRGLQRSLMRARMVQFDTVADRLYRVARQAASETGKEVRLFIKGGTVELDRSVLDRMGGPLEHMIRNAVAHGIESADERRAKGKNPAGELTLEVQQEGNEVVLHFVDDGGGLNLDRIRARALERQLLAPDEEASDARLTEMIFTPGFSTADQVSELAGRGVGMDVVRAETVALGGRISLQTTPEVGTRFTIHLPLTTAITQVLLVRVGERVYAIPSGMIDHVQQLRPAALAEAYNAAALQLPTGPVPFHYFGALLEEAQPVAGGRKYSPAVVVRSGADRAAVHVDEVIGNREVVVKHIGPHLARLEGIAGATTLGDGEIVLIYNPVVLTQRFEREAAALGLPHGDQETTGAVAELSRSGSTDAVPGLATQPIVMVVDDSLTVRKVTQRLLTRSGYQAVLARDGVDALRQLQEITPDAMLVDIEMPHMDGFDLTRNVRADERIGATPIIMITSRTADKHRRYAAEIGVNVYLGKPYNEEELLQHLRNLIGDRAPVANAG</sequence>
<feature type="domain" description="HPt" evidence="14">
    <location>
        <begin position="1088"/>
        <end position="1191"/>
    </location>
</feature>
<evidence type="ECO:0000256" key="6">
    <source>
        <dbReference type="ARBA" id="ARBA00023012"/>
    </source>
</evidence>
<dbReference type="InterPro" id="IPR011006">
    <property type="entry name" value="CheY-like_superfamily"/>
</dbReference>
<dbReference type="InterPro" id="IPR036061">
    <property type="entry name" value="CheW-like_dom_sf"/>
</dbReference>
<keyword evidence="3 8" id="KW-0597">Phosphoprotein</keyword>
<dbReference type="Gene3D" id="1.20.120.160">
    <property type="entry name" value="HPT domain"/>
    <property type="match status" value="3"/>
</dbReference>
<dbReference type="CDD" id="cd00088">
    <property type="entry name" value="HPT"/>
    <property type="match status" value="2"/>
</dbReference>
<dbReference type="InterPro" id="IPR002545">
    <property type="entry name" value="CheW-lke_dom"/>
</dbReference>
<evidence type="ECO:0000256" key="1">
    <source>
        <dbReference type="ARBA" id="ARBA00000085"/>
    </source>
</evidence>
<dbReference type="Pfam" id="PF00072">
    <property type="entry name" value="Response_reg"/>
    <property type="match status" value="1"/>
</dbReference>
<feature type="modified residue" description="Phosphohistidine" evidence="7">
    <location>
        <position position="811"/>
    </location>
</feature>
<dbReference type="InterPro" id="IPR036641">
    <property type="entry name" value="HPT_dom_sf"/>
</dbReference>
<dbReference type="InterPro" id="IPR036890">
    <property type="entry name" value="HATPase_C_sf"/>
</dbReference>
<comment type="catalytic activity">
    <reaction evidence="1">
        <text>ATP + protein L-histidine = ADP + protein N-phospho-L-histidine.</text>
        <dbReference type="EC" id="2.7.13.3"/>
    </reaction>
</comment>